<evidence type="ECO:0000313" key="1">
    <source>
        <dbReference type="EMBL" id="GGD15090.1"/>
    </source>
</evidence>
<evidence type="ECO:0000313" key="2">
    <source>
        <dbReference type="Proteomes" id="UP000625735"/>
    </source>
</evidence>
<sequence>MQLVLKRVAAKIYSLLIAFKGLLGRKTDTTHYFTLHNLKTKYSEKKKIVVLASGPSANEVALNKDTLYVVTNSGYRLVKNFDYLYFINDGFYVKKVLAIGDYFLKDTQEIVFFYQNSELHKKGFCFLKKHLTKLSKKNKYMISELDSHSASLENWNHFSGFYKQRNLPIKIQNSGVFLLLFGYFLAIEMQLPIEVYGLDLGVGGVKHFDNKGVAGKSVTNDRVRSNVKMYLDFMTQEHTEFVNFSYFKG</sequence>
<accession>A0A917D9S2</accession>
<gene>
    <name evidence="1" type="ORF">GCM10011343_02600</name>
</gene>
<reference evidence="1" key="2">
    <citation type="submission" date="2020-09" db="EMBL/GenBank/DDBJ databases">
        <authorList>
            <person name="Sun Q."/>
            <person name="Zhou Y."/>
        </authorList>
    </citation>
    <scope>NUCLEOTIDE SEQUENCE</scope>
    <source>
        <strain evidence="1">CGMCC 1.12506</strain>
    </source>
</reference>
<keyword evidence="2" id="KW-1185">Reference proteome</keyword>
<protein>
    <submittedName>
        <fullName evidence="1">Uncharacterized protein</fullName>
    </submittedName>
</protein>
<name>A0A917D9S2_9FLAO</name>
<dbReference type="EMBL" id="BMFG01000001">
    <property type="protein sequence ID" value="GGD15090.1"/>
    <property type="molecule type" value="Genomic_DNA"/>
</dbReference>
<dbReference type="RefSeq" id="WP_188360694.1">
    <property type="nucleotide sequence ID" value="NZ_BMFG01000001.1"/>
</dbReference>
<organism evidence="1 2">
    <name type="scientific">Flavobacterium orientale</name>
    <dbReference type="NCBI Taxonomy" id="1756020"/>
    <lineage>
        <taxon>Bacteria</taxon>
        <taxon>Pseudomonadati</taxon>
        <taxon>Bacteroidota</taxon>
        <taxon>Flavobacteriia</taxon>
        <taxon>Flavobacteriales</taxon>
        <taxon>Flavobacteriaceae</taxon>
        <taxon>Flavobacterium</taxon>
    </lineage>
</organism>
<comment type="caution">
    <text evidence="1">The sequence shown here is derived from an EMBL/GenBank/DDBJ whole genome shotgun (WGS) entry which is preliminary data.</text>
</comment>
<dbReference type="AlphaFoldDB" id="A0A917D9S2"/>
<proteinExistence type="predicted"/>
<reference evidence="1" key="1">
    <citation type="journal article" date="2014" name="Int. J. Syst. Evol. Microbiol.">
        <title>Complete genome sequence of Corynebacterium casei LMG S-19264T (=DSM 44701T), isolated from a smear-ripened cheese.</title>
        <authorList>
            <consortium name="US DOE Joint Genome Institute (JGI-PGF)"/>
            <person name="Walter F."/>
            <person name="Albersmeier A."/>
            <person name="Kalinowski J."/>
            <person name="Ruckert C."/>
        </authorList>
    </citation>
    <scope>NUCLEOTIDE SEQUENCE</scope>
    <source>
        <strain evidence="1">CGMCC 1.12506</strain>
    </source>
</reference>
<dbReference type="Proteomes" id="UP000625735">
    <property type="component" value="Unassembled WGS sequence"/>
</dbReference>